<organism evidence="2 3">
    <name type="scientific">Parthenolecanium corni</name>
    <dbReference type="NCBI Taxonomy" id="536013"/>
    <lineage>
        <taxon>Eukaryota</taxon>
        <taxon>Metazoa</taxon>
        <taxon>Ecdysozoa</taxon>
        <taxon>Arthropoda</taxon>
        <taxon>Hexapoda</taxon>
        <taxon>Insecta</taxon>
        <taxon>Pterygota</taxon>
        <taxon>Neoptera</taxon>
        <taxon>Paraneoptera</taxon>
        <taxon>Hemiptera</taxon>
        <taxon>Sternorrhyncha</taxon>
        <taxon>Coccoidea</taxon>
        <taxon>Coccidae</taxon>
        <taxon>Parthenolecanium</taxon>
    </lineage>
</organism>
<gene>
    <name evidence="2" type="ORF">V9T40_002989</name>
</gene>
<keyword evidence="3" id="KW-1185">Reference proteome</keyword>
<evidence type="ECO:0000313" key="3">
    <source>
        <dbReference type="Proteomes" id="UP001367676"/>
    </source>
</evidence>
<proteinExistence type="predicted"/>
<dbReference type="Proteomes" id="UP001367676">
    <property type="component" value="Unassembled WGS sequence"/>
</dbReference>
<name>A0AAN9YA15_9HEMI</name>
<dbReference type="EMBL" id="JBBCAQ010000006">
    <property type="protein sequence ID" value="KAK7602990.1"/>
    <property type="molecule type" value="Genomic_DNA"/>
</dbReference>
<comment type="caution">
    <text evidence="2">The sequence shown here is derived from an EMBL/GenBank/DDBJ whole genome shotgun (WGS) entry which is preliminary data.</text>
</comment>
<feature type="region of interest" description="Disordered" evidence="1">
    <location>
        <begin position="25"/>
        <end position="71"/>
    </location>
</feature>
<evidence type="ECO:0000256" key="1">
    <source>
        <dbReference type="SAM" id="MobiDB-lite"/>
    </source>
</evidence>
<protein>
    <submittedName>
        <fullName evidence="2">Uncharacterized protein</fullName>
    </submittedName>
</protein>
<sequence length="105" mass="11280">MNETFIDDVTGWAIHQHASEGAIMQPIIGEYRPPSSSLSYGGHANDDVRSPSSGGTPGPLSQPPSSQALDHSDPGKFIAVLNLFMCSLFGEKLGEFENFEPKAIF</sequence>
<accession>A0AAN9YA15</accession>
<reference evidence="2 3" key="1">
    <citation type="submission" date="2024-03" db="EMBL/GenBank/DDBJ databases">
        <title>Adaptation during the transition from Ophiocordyceps entomopathogen to insect associate is accompanied by gene loss and intensified selection.</title>
        <authorList>
            <person name="Ward C.M."/>
            <person name="Onetto C.A."/>
            <person name="Borneman A.R."/>
        </authorList>
    </citation>
    <scope>NUCLEOTIDE SEQUENCE [LARGE SCALE GENOMIC DNA]</scope>
    <source>
        <strain evidence="2">AWRI1</strain>
        <tissue evidence="2">Single Adult Female</tissue>
    </source>
</reference>
<dbReference type="AlphaFoldDB" id="A0AAN9YA15"/>
<evidence type="ECO:0000313" key="2">
    <source>
        <dbReference type="EMBL" id="KAK7602990.1"/>
    </source>
</evidence>